<dbReference type="GO" id="GO:0097039">
    <property type="term" value="P:protein linear polyubiquitination"/>
    <property type="evidence" value="ECO:0007669"/>
    <property type="project" value="TreeGrafter"/>
</dbReference>
<organism evidence="9 10">
    <name type="scientific">Zymoseptoria tritici ST99CH_1A5</name>
    <dbReference type="NCBI Taxonomy" id="1276529"/>
    <lineage>
        <taxon>Eukaryota</taxon>
        <taxon>Fungi</taxon>
        <taxon>Dikarya</taxon>
        <taxon>Ascomycota</taxon>
        <taxon>Pezizomycotina</taxon>
        <taxon>Dothideomycetes</taxon>
        <taxon>Dothideomycetidae</taxon>
        <taxon>Mycosphaerellales</taxon>
        <taxon>Mycosphaerellaceae</taxon>
        <taxon>Zymoseptoria</taxon>
    </lineage>
</organism>
<proteinExistence type="predicted"/>
<evidence type="ECO:0000256" key="5">
    <source>
        <dbReference type="ARBA" id="ARBA00022771"/>
    </source>
</evidence>
<evidence type="ECO:0000256" key="3">
    <source>
        <dbReference type="ARBA" id="ARBA00022723"/>
    </source>
</evidence>
<evidence type="ECO:0000313" key="10">
    <source>
        <dbReference type="Proteomes" id="UP000215453"/>
    </source>
</evidence>
<evidence type="ECO:0000256" key="1">
    <source>
        <dbReference type="ARBA" id="ARBA00004906"/>
    </source>
</evidence>
<dbReference type="PROSITE" id="PS51873">
    <property type="entry name" value="TRIAD"/>
    <property type="match status" value="1"/>
</dbReference>
<dbReference type="GO" id="GO:0043130">
    <property type="term" value="F:ubiquitin binding"/>
    <property type="evidence" value="ECO:0007669"/>
    <property type="project" value="TreeGrafter"/>
</dbReference>
<dbReference type="GO" id="GO:0004842">
    <property type="term" value="F:ubiquitin-protein transferase activity"/>
    <property type="evidence" value="ECO:0007669"/>
    <property type="project" value="TreeGrafter"/>
</dbReference>
<protein>
    <recommendedName>
        <fullName evidence="8">RING-type domain-containing protein</fullName>
    </recommendedName>
</protein>
<dbReference type="GO" id="GO:0008270">
    <property type="term" value="F:zinc ion binding"/>
    <property type="evidence" value="ECO:0007669"/>
    <property type="project" value="UniProtKB-KW"/>
</dbReference>
<evidence type="ECO:0000313" key="9">
    <source>
        <dbReference type="EMBL" id="SMY27821.1"/>
    </source>
</evidence>
<dbReference type="InterPro" id="IPR051628">
    <property type="entry name" value="LUBAC_E3_Ligases"/>
</dbReference>
<keyword evidence="4" id="KW-0677">Repeat</keyword>
<dbReference type="Proteomes" id="UP000215453">
    <property type="component" value="Chromosome 9"/>
</dbReference>
<feature type="domain" description="RING-type" evidence="8">
    <location>
        <begin position="5"/>
        <end position="226"/>
    </location>
</feature>
<keyword evidence="2" id="KW-0808">Transferase</keyword>
<evidence type="ECO:0000256" key="7">
    <source>
        <dbReference type="ARBA" id="ARBA00022833"/>
    </source>
</evidence>
<dbReference type="PANTHER" id="PTHR22770">
    <property type="entry name" value="UBIQUITIN CONJUGATING ENZYME 7 INTERACTING PROTEIN-RELATED"/>
    <property type="match status" value="1"/>
</dbReference>
<evidence type="ECO:0000256" key="4">
    <source>
        <dbReference type="ARBA" id="ARBA00022737"/>
    </source>
</evidence>
<dbReference type="Gene3D" id="1.20.120.1750">
    <property type="match status" value="1"/>
</dbReference>
<accession>A0A1Y6LYQ8</accession>
<dbReference type="InterPro" id="IPR002867">
    <property type="entry name" value="IBR_dom"/>
</dbReference>
<reference evidence="9 10" key="1">
    <citation type="submission" date="2016-10" db="EMBL/GenBank/DDBJ databases">
        <authorList>
            <person name="Varghese N."/>
        </authorList>
    </citation>
    <scope>NUCLEOTIDE SEQUENCE [LARGE SCALE GENOMIC DNA]</scope>
</reference>
<comment type="pathway">
    <text evidence="1">Protein modification; protein ubiquitination.</text>
</comment>
<keyword evidence="6" id="KW-0833">Ubl conjugation pathway</keyword>
<evidence type="ECO:0000259" key="8">
    <source>
        <dbReference type="PROSITE" id="PS51873"/>
    </source>
</evidence>
<evidence type="ECO:0000256" key="2">
    <source>
        <dbReference type="ARBA" id="ARBA00022679"/>
    </source>
</evidence>
<dbReference type="AlphaFoldDB" id="A0A1Y6LYQ8"/>
<keyword evidence="7" id="KW-0862">Zinc</keyword>
<gene>
    <name evidence="9" type="ORF">ZT1A5_G9266</name>
</gene>
<sequence length="245" mass="28208">MADVLAKECSNCGHWKPLNDFPANPNPDCTHSKNACSSCWNTHLKEEIPQIYSRRPLRCILCKEKLEERHVRTIASTELLDLYIHNINIKAIRSIPGYQECPLSSCRYGYIQVPDADDKRSDQTFCCQRCKKNYCLDCRVVHEGQTCKDVQGIRRAANAEHEQRSEALMKQTTKKCPGCNARLENGYECERVTCTRCGERFWWSADEFEADKEAREAMVLEQLALDVDEILFIQAADDASEVWYV</sequence>
<keyword evidence="5" id="KW-0863">Zinc-finger</keyword>
<dbReference type="PANTHER" id="PTHR22770:SF13">
    <property type="entry name" value="RING-TYPE DOMAIN-CONTAINING PROTEIN"/>
    <property type="match status" value="1"/>
</dbReference>
<dbReference type="GO" id="GO:0043161">
    <property type="term" value="P:proteasome-mediated ubiquitin-dependent protein catabolic process"/>
    <property type="evidence" value="ECO:0007669"/>
    <property type="project" value="TreeGrafter"/>
</dbReference>
<evidence type="ECO:0000256" key="6">
    <source>
        <dbReference type="ARBA" id="ARBA00022786"/>
    </source>
</evidence>
<name>A0A1Y6LYQ8_ZYMTR</name>
<dbReference type="GO" id="GO:0000151">
    <property type="term" value="C:ubiquitin ligase complex"/>
    <property type="evidence" value="ECO:0007669"/>
    <property type="project" value="TreeGrafter"/>
</dbReference>
<dbReference type="SUPFAM" id="SSF57850">
    <property type="entry name" value="RING/U-box"/>
    <property type="match status" value="1"/>
</dbReference>
<keyword evidence="3" id="KW-0479">Metal-binding</keyword>
<dbReference type="EMBL" id="LT882684">
    <property type="protein sequence ID" value="SMY27821.1"/>
    <property type="molecule type" value="Genomic_DNA"/>
</dbReference>
<dbReference type="InterPro" id="IPR044066">
    <property type="entry name" value="TRIAD_supradom"/>
</dbReference>
<dbReference type="Pfam" id="PF01485">
    <property type="entry name" value="IBR"/>
    <property type="match status" value="1"/>
</dbReference>